<proteinExistence type="predicted"/>
<dbReference type="GO" id="GO:0032259">
    <property type="term" value="P:methylation"/>
    <property type="evidence" value="ECO:0007669"/>
    <property type="project" value="UniProtKB-KW"/>
</dbReference>
<dbReference type="Gene3D" id="3.40.50.150">
    <property type="entry name" value="Vaccinia Virus protein VP39"/>
    <property type="match status" value="2"/>
</dbReference>
<comment type="caution">
    <text evidence="4">The sequence shown here is derived from an EMBL/GenBank/DDBJ whole genome shotgun (WGS) entry which is preliminary data.</text>
</comment>
<dbReference type="AlphaFoldDB" id="J6Z4A0"/>
<dbReference type="RefSeq" id="WP_002372219.1">
    <property type="nucleotide sequence ID" value="NZ_JH813126.1"/>
</dbReference>
<accession>J6Z4A0</accession>
<dbReference type="GO" id="GO:0009307">
    <property type="term" value="P:DNA restriction-modification system"/>
    <property type="evidence" value="ECO:0007669"/>
    <property type="project" value="InterPro"/>
</dbReference>
<dbReference type="EMBL" id="AMBL01000001">
    <property type="protein sequence ID" value="EJY48414.1"/>
    <property type="molecule type" value="Genomic_DNA"/>
</dbReference>
<organism evidence="4 5">
    <name type="scientific">Enterococcus faecium 505</name>
    <dbReference type="NCBI Taxonomy" id="1134806"/>
    <lineage>
        <taxon>Bacteria</taxon>
        <taxon>Bacillati</taxon>
        <taxon>Bacillota</taxon>
        <taxon>Bacilli</taxon>
        <taxon>Lactobacillales</taxon>
        <taxon>Enterococcaceae</taxon>
        <taxon>Enterococcus</taxon>
    </lineage>
</organism>
<evidence type="ECO:0000256" key="2">
    <source>
        <dbReference type="ARBA" id="ARBA00022679"/>
    </source>
</evidence>
<dbReference type="HOGENOM" id="CLU_034356_2_0_9"/>
<evidence type="ECO:0000256" key="1">
    <source>
        <dbReference type="ARBA" id="ARBA00022603"/>
    </source>
</evidence>
<dbReference type="SUPFAM" id="SSF53335">
    <property type="entry name" value="S-adenosyl-L-methionine-dependent methyltransferases"/>
    <property type="match status" value="1"/>
</dbReference>
<evidence type="ECO:0000313" key="4">
    <source>
        <dbReference type="EMBL" id="EJY48414.1"/>
    </source>
</evidence>
<dbReference type="Pfam" id="PF02086">
    <property type="entry name" value="MethyltransfD12"/>
    <property type="match status" value="1"/>
</dbReference>
<reference evidence="4 5" key="1">
    <citation type="submission" date="2012-04" db="EMBL/GenBank/DDBJ databases">
        <authorList>
            <person name="Weinstock G."/>
            <person name="Sodergren E."/>
            <person name="Lobos E.A."/>
            <person name="Fulton L."/>
            <person name="Fulton R."/>
            <person name="Courtney L."/>
            <person name="Fronick C."/>
            <person name="O'Laughlin M."/>
            <person name="Godfrey J."/>
            <person name="Wilson R.M."/>
            <person name="Miner T."/>
            <person name="Farmer C."/>
            <person name="Delehaunty K."/>
            <person name="Cordes M."/>
            <person name="Minx P."/>
            <person name="Tomlinson C."/>
            <person name="Chen J."/>
            <person name="Wollam A."/>
            <person name="Pepin K.H."/>
            <person name="Bhonagiri V."/>
            <person name="Zhang X."/>
            <person name="Suruliraj S."/>
            <person name="Warren W."/>
            <person name="Mitreva M."/>
            <person name="Mardis E.R."/>
            <person name="Wilson R.K."/>
        </authorList>
    </citation>
    <scope>NUCLEOTIDE SEQUENCE [LARGE SCALE GENOMIC DNA]</scope>
    <source>
        <strain evidence="4 5">505</strain>
    </source>
</reference>
<keyword evidence="2 4" id="KW-0808">Transferase</keyword>
<dbReference type="Proteomes" id="UP000006403">
    <property type="component" value="Unassembled WGS sequence"/>
</dbReference>
<dbReference type="InterPro" id="IPR029063">
    <property type="entry name" value="SAM-dependent_MTases_sf"/>
</dbReference>
<gene>
    <name evidence="4" type="ORF">HMPREF1348_00007</name>
</gene>
<keyword evidence="3" id="KW-0949">S-adenosyl-L-methionine</keyword>
<keyword evidence="1 4" id="KW-0489">Methyltransferase</keyword>
<sequence length="420" mass="48590">MFEELSNTNYTNKTQLDLFDTDKFLIPNQSFPGLIKYMGSKTKIIDYVVNGINDVYQGRMVVDLFAGSGTLSGALRGQVPILSNDIQSYSEFLSGAYLANVTMTEKELNDFLVHINKEAKVHAEYLQNLIRNYGVDYSNIETLAEFTLAEELQRQIINIEFPADASYYLFTKDYSGTYWSSVQCTWIDGYRKVAEGYRGTDLFYLIMASLMFAMSYNSQSTGHYAQYRIAENEKSMKDILIYRNKDISSFFVRKFIDLVSFSKNIPNVKQKLFTSTDYEVCLSNIGEFSTVYADPPYAFVHYSRFYHALETLVRYDYPEVKYKGRYRTDRHQSPFSIKTQAPEAFRRMFLLIREKHSNLVLSYSNNGLISLDEIMEIAHSEFGNNYEIELRALDYKHSRMGRTGEKSKDVSEALLLAKLK</sequence>
<protein>
    <submittedName>
        <fullName evidence="4">D12 class N6 adenine-specific DNA methyltransferase</fullName>
    </submittedName>
</protein>
<evidence type="ECO:0000313" key="5">
    <source>
        <dbReference type="Proteomes" id="UP000006403"/>
    </source>
</evidence>
<evidence type="ECO:0000256" key="3">
    <source>
        <dbReference type="ARBA" id="ARBA00022691"/>
    </source>
</evidence>
<dbReference type="InterPro" id="IPR012327">
    <property type="entry name" value="MeTrfase_D12"/>
</dbReference>
<name>J6Z4A0_ENTFC</name>
<dbReference type="PATRIC" id="fig|1134806.3.peg.7"/>
<dbReference type="GO" id="GO:0009007">
    <property type="term" value="F:site-specific DNA-methyltransferase (adenine-specific) activity"/>
    <property type="evidence" value="ECO:0007669"/>
    <property type="project" value="UniProtKB-EC"/>
</dbReference>